<proteinExistence type="predicted"/>
<feature type="region of interest" description="Disordered" evidence="1">
    <location>
        <begin position="1"/>
        <end position="98"/>
    </location>
</feature>
<reference evidence="2 3" key="1">
    <citation type="journal article" date="2019" name="Mol. Biol. Evol.">
        <title>Blast fungal genomes show frequent chromosomal changes, gene gains and losses, and effector gene turnover.</title>
        <authorList>
            <person name="Gomez Luciano L.B."/>
            <person name="Jason Tsai I."/>
            <person name="Chuma I."/>
            <person name="Tosa Y."/>
            <person name="Chen Y.H."/>
            <person name="Li J.Y."/>
            <person name="Li M.Y."/>
            <person name="Jade Lu M.Y."/>
            <person name="Nakayashiki H."/>
            <person name="Li W.H."/>
        </authorList>
    </citation>
    <scope>NUCLEOTIDE SEQUENCE [LARGE SCALE GENOMIC DNA]</scope>
    <source>
        <strain evidence="2">MZ5-1-6</strain>
    </source>
</reference>
<feature type="compositionally biased region" description="Basic and acidic residues" evidence="1">
    <location>
        <begin position="53"/>
        <end position="77"/>
    </location>
</feature>
<accession>A0A4P7N3I4</accession>
<organism evidence="2 3">
    <name type="scientific">Pyricularia oryzae</name>
    <name type="common">Rice blast fungus</name>
    <name type="synonym">Magnaporthe oryzae</name>
    <dbReference type="NCBI Taxonomy" id="318829"/>
    <lineage>
        <taxon>Eukaryota</taxon>
        <taxon>Fungi</taxon>
        <taxon>Dikarya</taxon>
        <taxon>Ascomycota</taxon>
        <taxon>Pezizomycotina</taxon>
        <taxon>Sordariomycetes</taxon>
        <taxon>Sordariomycetidae</taxon>
        <taxon>Magnaporthales</taxon>
        <taxon>Pyriculariaceae</taxon>
        <taxon>Pyricularia</taxon>
    </lineage>
</organism>
<protein>
    <submittedName>
        <fullName evidence="2">Uncharacterized protein</fullName>
    </submittedName>
</protein>
<gene>
    <name evidence="2" type="ORF">PoMZ_01957</name>
</gene>
<dbReference type="AlphaFoldDB" id="A0A4P7N3I4"/>
<sequence length="98" mass="10825">MPSQTADYHSHLSYTNMSNSSESSSGSRNGTFPSMATTTSPPPVDVPSYSKMMLDHQKRQMERSTPESRRGSSDRHSHQNGVTSTYNPPSSNHASYRS</sequence>
<dbReference type="Proteomes" id="UP000294847">
    <property type="component" value="Chromosome 2"/>
</dbReference>
<evidence type="ECO:0000256" key="1">
    <source>
        <dbReference type="SAM" id="MobiDB-lite"/>
    </source>
</evidence>
<feature type="compositionally biased region" description="Low complexity" evidence="1">
    <location>
        <begin position="13"/>
        <end position="29"/>
    </location>
</feature>
<name>A0A4P7N3I4_PYROR</name>
<dbReference type="VEuPathDB" id="FungiDB:M_BR32_EuGene_00063781"/>
<dbReference type="EMBL" id="CP034205">
    <property type="protein sequence ID" value="QBZ57038.1"/>
    <property type="molecule type" value="Genomic_DNA"/>
</dbReference>
<feature type="compositionally biased region" description="Polar residues" evidence="1">
    <location>
        <begin position="79"/>
        <end position="98"/>
    </location>
</feature>
<evidence type="ECO:0000313" key="3">
    <source>
        <dbReference type="Proteomes" id="UP000294847"/>
    </source>
</evidence>
<evidence type="ECO:0000313" key="2">
    <source>
        <dbReference type="EMBL" id="QBZ57038.1"/>
    </source>
</evidence>